<evidence type="ECO:0000313" key="1">
    <source>
        <dbReference type="EMBL" id="TCS39337.1"/>
    </source>
</evidence>
<gene>
    <name evidence="1" type="ORF">EDC30_101293</name>
</gene>
<dbReference type="Proteomes" id="UP000295382">
    <property type="component" value="Unassembled WGS sequence"/>
</dbReference>
<dbReference type="AlphaFoldDB" id="A0A4R3I0U9"/>
<sequence>MYAALTSSIRSMPCRRNWDSNSSSVRYARRMLRRMSLPFRTTCKGLHA</sequence>
<name>A0A4R3I0U9_PAULE</name>
<organism evidence="1 2">
    <name type="scientific">Paucimonas lemoignei</name>
    <name type="common">Pseudomonas lemoignei</name>
    <dbReference type="NCBI Taxonomy" id="29443"/>
    <lineage>
        <taxon>Bacteria</taxon>
        <taxon>Pseudomonadati</taxon>
        <taxon>Pseudomonadota</taxon>
        <taxon>Betaproteobacteria</taxon>
        <taxon>Burkholderiales</taxon>
        <taxon>Burkholderiaceae</taxon>
        <taxon>Paucimonas</taxon>
    </lineage>
</organism>
<comment type="caution">
    <text evidence="1">The sequence shown here is derived from an EMBL/GenBank/DDBJ whole genome shotgun (WGS) entry which is preliminary data.</text>
</comment>
<evidence type="ECO:0000313" key="2">
    <source>
        <dbReference type="Proteomes" id="UP000295382"/>
    </source>
</evidence>
<proteinExistence type="predicted"/>
<accession>A0A4R3I0U9</accession>
<reference evidence="1 2" key="1">
    <citation type="submission" date="2019-03" db="EMBL/GenBank/DDBJ databases">
        <title>Genomic Encyclopedia of Type Strains, Phase IV (KMG-IV): sequencing the most valuable type-strain genomes for metagenomic binning, comparative biology and taxonomic classification.</title>
        <authorList>
            <person name="Goeker M."/>
        </authorList>
    </citation>
    <scope>NUCLEOTIDE SEQUENCE [LARGE SCALE GENOMIC DNA]</scope>
    <source>
        <strain evidence="1 2">DSM 7445</strain>
    </source>
</reference>
<keyword evidence="2" id="KW-1185">Reference proteome</keyword>
<dbReference type="EMBL" id="SLZQ01000001">
    <property type="protein sequence ID" value="TCS39337.1"/>
    <property type="molecule type" value="Genomic_DNA"/>
</dbReference>
<protein>
    <submittedName>
        <fullName evidence="1">Uncharacterized protein</fullName>
    </submittedName>
</protein>